<protein>
    <submittedName>
        <fullName evidence="6">MBL fold metallo-hydrolase</fullName>
    </submittedName>
</protein>
<evidence type="ECO:0000256" key="3">
    <source>
        <dbReference type="ARBA" id="ARBA00022801"/>
    </source>
</evidence>
<sequence length="280" mass="30882">METHFSTRDLGNTTVTAVSDGAMQVDFSLLSPIEAAECEQIQRHKQVLEPSGININTFLVRHQGKHILIDSGIGGIRGLGGKLNMHLAALGVTSDDIDTVLLTHAHPDHIGGLLTAEGEAVFQNAELVVSSKEYHYLNDDSHFRAASERIQGNFTLARRVFDRYQRHLRLVDQGEVIAGIFAVPLPGHTPGHLGYRIEGSQDQLLIWGDIVHFPHIQLLKPEVSIAFDYDAVLAAETRRRLLDEVSADNLLIGGMHFGPEGFGRVGRYQSGYEIIYCNEA</sequence>
<dbReference type="RefSeq" id="WP_167012390.1">
    <property type="nucleotide sequence ID" value="NZ_VWXF01000001.1"/>
</dbReference>
<evidence type="ECO:0000259" key="5">
    <source>
        <dbReference type="SMART" id="SM00849"/>
    </source>
</evidence>
<dbReference type="SUPFAM" id="SSF56281">
    <property type="entry name" value="Metallo-hydrolase/oxidoreductase"/>
    <property type="match status" value="1"/>
</dbReference>
<keyword evidence="4" id="KW-0862">Zinc</keyword>
<dbReference type="PANTHER" id="PTHR42978:SF6">
    <property type="entry name" value="QUORUM-QUENCHING LACTONASE YTNP-RELATED"/>
    <property type="match status" value="1"/>
</dbReference>
<evidence type="ECO:0000313" key="6">
    <source>
        <dbReference type="EMBL" id="NIF20401.1"/>
    </source>
</evidence>
<reference evidence="6 7" key="1">
    <citation type="journal article" date="2019" name="bioRxiv">
        <title>Bacteria contribute to plant secondary compound degradation in a generalist herbivore system.</title>
        <authorList>
            <person name="Francoeur C.B."/>
            <person name="Khadempour L."/>
            <person name="Moreira-Soto R.D."/>
            <person name="Gotting K."/>
            <person name="Book A.J."/>
            <person name="Pinto-Tomas A.A."/>
            <person name="Keefover-Ring K."/>
            <person name="Currie C.R."/>
        </authorList>
    </citation>
    <scope>NUCLEOTIDE SEQUENCE [LARGE SCALE GENOMIC DNA]</scope>
    <source>
        <strain evidence="6">Acro-835</strain>
    </source>
</reference>
<dbReference type="Proteomes" id="UP001515683">
    <property type="component" value="Unassembled WGS sequence"/>
</dbReference>
<keyword evidence="7" id="KW-1185">Reference proteome</keyword>
<accession>A0ABX0R4S4</accession>
<dbReference type="InterPro" id="IPR001279">
    <property type="entry name" value="Metallo-B-lactamas"/>
</dbReference>
<dbReference type="CDD" id="cd07720">
    <property type="entry name" value="OPHC2-like_MBL-fold"/>
    <property type="match status" value="1"/>
</dbReference>
<comment type="caution">
    <text evidence="6">The sequence shown here is derived from an EMBL/GenBank/DDBJ whole genome shotgun (WGS) entry which is preliminary data.</text>
</comment>
<dbReference type="EMBL" id="VWXF01000001">
    <property type="protein sequence ID" value="NIF20401.1"/>
    <property type="molecule type" value="Genomic_DNA"/>
</dbReference>
<evidence type="ECO:0000256" key="2">
    <source>
        <dbReference type="ARBA" id="ARBA00022723"/>
    </source>
</evidence>
<dbReference type="InterPro" id="IPR051013">
    <property type="entry name" value="MBL_superfamily_lactonases"/>
</dbReference>
<dbReference type="Pfam" id="PF00753">
    <property type="entry name" value="Lactamase_B"/>
    <property type="match status" value="1"/>
</dbReference>
<gene>
    <name evidence="6" type="ORF">F3J40_02050</name>
</gene>
<organism evidence="6 7">
    <name type="scientific">Candidatus Pantoea multigeneris</name>
    <dbReference type="NCBI Taxonomy" id="2608357"/>
    <lineage>
        <taxon>Bacteria</taxon>
        <taxon>Pseudomonadati</taxon>
        <taxon>Pseudomonadota</taxon>
        <taxon>Gammaproteobacteria</taxon>
        <taxon>Enterobacterales</taxon>
        <taxon>Erwiniaceae</taxon>
        <taxon>Pantoea</taxon>
    </lineage>
</organism>
<evidence type="ECO:0000256" key="4">
    <source>
        <dbReference type="ARBA" id="ARBA00022833"/>
    </source>
</evidence>
<feature type="domain" description="Metallo-beta-lactamase" evidence="5">
    <location>
        <begin position="54"/>
        <end position="256"/>
    </location>
</feature>
<evidence type="ECO:0000256" key="1">
    <source>
        <dbReference type="ARBA" id="ARBA00007749"/>
    </source>
</evidence>
<comment type="similarity">
    <text evidence="1">Belongs to the metallo-beta-lactamase superfamily.</text>
</comment>
<keyword evidence="3" id="KW-0378">Hydrolase</keyword>
<dbReference type="SMART" id="SM00849">
    <property type="entry name" value="Lactamase_B"/>
    <property type="match status" value="1"/>
</dbReference>
<evidence type="ECO:0000313" key="7">
    <source>
        <dbReference type="Proteomes" id="UP001515683"/>
    </source>
</evidence>
<dbReference type="InterPro" id="IPR036866">
    <property type="entry name" value="RibonucZ/Hydroxyglut_hydro"/>
</dbReference>
<keyword evidence="2" id="KW-0479">Metal-binding</keyword>
<dbReference type="PANTHER" id="PTHR42978">
    <property type="entry name" value="QUORUM-QUENCHING LACTONASE YTNP-RELATED-RELATED"/>
    <property type="match status" value="1"/>
</dbReference>
<proteinExistence type="inferred from homology"/>
<dbReference type="Gene3D" id="3.60.15.10">
    <property type="entry name" value="Ribonuclease Z/Hydroxyacylglutathione hydrolase-like"/>
    <property type="match status" value="1"/>
</dbReference>
<name>A0ABX0R4S4_9GAMM</name>